<proteinExistence type="predicted"/>
<evidence type="ECO:0000313" key="1">
    <source>
        <dbReference type="EMBL" id="DAZ90956.1"/>
    </source>
</evidence>
<evidence type="ECO:0000313" key="2">
    <source>
        <dbReference type="Proteomes" id="UP001161480"/>
    </source>
</evidence>
<accession>A0A9N6YJU2</accession>
<protein>
    <submittedName>
        <fullName evidence="1">Uncharacterized protein</fullName>
    </submittedName>
</protein>
<sequence length="49" mass="5969">MKKIIKIKVGLKETKIWYSKKYFKSKKDVIEHLAKYFKFINLSGNKYLE</sequence>
<name>A0A9N6YJU2_9VIRU</name>
<keyword evidence="2" id="KW-1185">Reference proteome</keyword>
<dbReference type="EMBL" id="BK062752">
    <property type="protein sequence ID" value="DAZ90956.1"/>
    <property type="molecule type" value="Genomic_DNA"/>
</dbReference>
<dbReference type="Proteomes" id="UP001161480">
    <property type="component" value="Segment"/>
</dbReference>
<gene>
    <name evidence="1" type="ORF">ES702_05919</name>
</gene>
<organism evidence="1 2">
    <name type="scientific">Lokiarchaeia virus SkuldV3</name>
    <dbReference type="NCBI Taxonomy" id="2983915"/>
    <lineage>
        <taxon>Viruses</taxon>
        <taxon>Varidnaviria</taxon>
        <taxon>Abadenavirae</taxon>
        <taxon>Produgelaviricota</taxon>
        <taxon>Belvinaviricetes</taxon>
        <taxon>Atroposvirales</taxon>
        <taxon>Skuldviridae</taxon>
        <taxon>Delusorvirus</taxon>
        <taxon>Delusorvirus cascadiense</taxon>
    </lineage>
</organism>
<reference evidence="1" key="1">
    <citation type="journal article" date="2022" name="Nat. Microbiol.">
        <title>Three families of Asgard archaeal viruses identified in metagenome-assembled genomes.</title>
        <authorList>
            <person name="Medvedeva S."/>
            <person name="Sun J."/>
            <person name="Yutin N."/>
            <person name="Koonin E.V."/>
            <person name="Nunoura T."/>
            <person name="Rinke C."/>
            <person name="Krupovic M."/>
        </authorList>
    </citation>
    <scope>NUCLEOTIDE SEQUENCE</scope>
</reference>